<name>A0AA41W4D1_9GAMM</name>
<evidence type="ECO:0000256" key="6">
    <source>
        <dbReference type="ARBA" id="ARBA00023136"/>
    </source>
</evidence>
<keyword evidence="5 7" id="KW-1133">Transmembrane helix</keyword>
<accession>A0AA41W4D1</accession>
<feature type="transmembrane region" description="Helical" evidence="7">
    <location>
        <begin position="188"/>
        <end position="205"/>
    </location>
</feature>
<feature type="transmembrane region" description="Helical" evidence="7">
    <location>
        <begin position="138"/>
        <end position="167"/>
    </location>
</feature>
<feature type="transmembrane region" description="Helical" evidence="7">
    <location>
        <begin position="277"/>
        <end position="301"/>
    </location>
</feature>
<dbReference type="GO" id="GO:0015109">
    <property type="term" value="F:chromate transmembrane transporter activity"/>
    <property type="evidence" value="ECO:0007669"/>
    <property type="project" value="InterPro"/>
</dbReference>
<feature type="transmembrane region" description="Helical" evidence="7">
    <location>
        <begin position="75"/>
        <end position="99"/>
    </location>
</feature>
<comment type="similarity">
    <text evidence="2">Belongs to the chromate ion transporter (CHR) (TC 2.A.51) family.</text>
</comment>
<feature type="transmembrane region" description="Helical" evidence="7">
    <location>
        <begin position="347"/>
        <end position="374"/>
    </location>
</feature>
<evidence type="ECO:0000256" key="2">
    <source>
        <dbReference type="ARBA" id="ARBA00005262"/>
    </source>
</evidence>
<dbReference type="InterPro" id="IPR014047">
    <property type="entry name" value="Chr_Tranpt_l_chain"/>
</dbReference>
<proteinExistence type="inferred from homology"/>
<dbReference type="Proteomes" id="UP001165393">
    <property type="component" value="Unassembled WGS sequence"/>
</dbReference>
<feature type="transmembrane region" description="Helical" evidence="7">
    <location>
        <begin position="217"/>
        <end position="235"/>
    </location>
</feature>
<feature type="transmembrane region" description="Helical" evidence="7">
    <location>
        <begin position="111"/>
        <end position="132"/>
    </location>
</feature>
<gene>
    <name evidence="8" type="primary">chrA</name>
    <name evidence="8" type="ORF">NAF29_02210</name>
</gene>
<dbReference type="InterPro" id="IPR003370">
    <property type="entry name" value="Chromate_transpt"/>
</dbReference>
<evidence type="ECO:0000256" key="4">
    <source>
        <dbReference type="ARBA" id="ARBA00022692"/>
    </source>
</evidence>
<dbReference type="AlphaFoldDB" id="A0AA41W4D1"/>
<dbReference type="PANTHER" id="PTHR33567:SF3">
    <property type="entry name" value="CHROMATE ION TRANSPORTER (EUROFUNG)"/>
    <property type="match status" value="1"/>
</dbReference>
<evidence type="ECO:0000256" key="7">
    <source>
        <dbReference type="SAM" id="Phobius"/>
    </source>
</evidence>
<dbReference type="NCBIfam" id="TIGR00937">
    <property type="entry name" value="2A51"/>
    <property type="match status" value="1"/>
</dbReference>
<keyword evidence="3" id="KW-1003">Cell membrane</keyword>
<comment type="subcellular location">
    <subcellularLocation>
        <location evidence="1">Cell membrane</location>
        <topology evidence="1">Multi-pass membrane protein</topology>
    </subcellularLocation>
</comment>
<comment type="caution">
    <text evidence="8">The sequence shown here is derived from an EMBL/GenBank/DDBJ whole genome shotgun (WGS) entry which is preliminary data.</text>
</comment>
<evidence type="ECO:0000256" key="3">
    <source>
        <dbReference type="ARBA" id="ARBA00022475"/>
    </source>
</evidence>
<dbReference type="RefSeq" id="WP_251259847.1">
    <property type="nucleotide sequence ID" value="NZ_JAMQGP010000001.1"/>
</dbReference>
<evidence type="ECO:0000313" key="8">
    <source>
        <dbReference type="EMBL" id="MCM2678483.1"/>
    </source>
</evidence>
<evidence type="ECO:0000313" key="9">
    <source>
        <dbReference type="Proteomes" id="UP001165393"/>
    </source>
</evidence>
<organism evidence="8 9">
    <name type="scientific">Echinimonas agarilytica</name>
    <dbReference type="NCBI Taxonomy" id="1215918"/>
    <lineage>
        <taxon>Bacteria</taxon>
        <taxon>Pseudomonadati</taxon>
        <taxon>Pseudomonadota</taxon>
        <taxon>Gammaproteobacteria</taxon>
        <taxon>Alteromonadales</taxon>
        <taxon>Echinimonadaceae</taxon>
        <taxon>Echinimonas</taxon>
    </lineage>
</organism>
<dbReference type="EMBL" id="JAMQGP010000001">
    <property type="protein sequence ID" value="MCM2678483.1"/>
    <property type="molecule type" value="Genomic_DNA"/>
</dbReference>
<keyword evidence="9" id="KW-1185">Reference proteome</keyword>
<dbReference type="GO" id="GO:0005886">
    <property type="term" value="C:plasma membrane"/>
    <property type="evidence" value="ECO:0007669"/>
    <property type="project" value="UniProtKB-SubCell"/>
</dbReference>
<evidence type="ECO:0000256" key="1">
    <source>
        <dbReference type="ARBA" id="ARBA00004651"/>
    </source>
</evidence>
<dbReference type="PIRSF" id="PIRSF004810">
    <property type="entry name" value="ChrA"/>
    <property type="match status" value="1"/>
</dbReference>
<feature type="transmembrane region" description="Helical" evidence="7">
    <location>
        <begin position="313"/>
        <end position="335"/>
    </location>
</feature>
<dbReference type="PANTHER" id="PTHR33567">
    <property type="entry name" value="CHROMATE ION TRANSPORTER (EUROFUNG)"/>
    <property type="match status" value="1"/>
</dbReference>
<feature type="transmembrane region" description="Helical" evidence="7">
    <location>
        <begin position="247"/>
        <end position="271"/>
    </location>
</feature>
<sequence>MWQIFKNFFSLGWVSFGGPAAHLGYFQRHFVTKLGWLDQARYAQLVALSQFLPGPGSSQVGFAIGYQRAGLLGGLTAFIAFTLPSFAIMVAIAALNVGLTDNAWYQGVIHGLKLFAVVVVADAVLTMAGQFWKQRFGLIVGTTTAVIMLVSPGIETQLLVLVAAALVGFQQPVSSSVESTTASASPQWWALILFTVLFIGLPWISDSNHWLGIFGEFYQAGSLVFGGGHVVLPLLQEGLADQVTSDTFLLGYASAQAVPGPMFTIATFLGYELGADLPIVGALVATLAIFLPGFLLMIGLIHYWQALASRPRLAGTIAAVNAAVVGLLLSAWYAPVFVSSVFEAQDFAVAIIGFVLLRQLKVSVLWLVPGFALLGAAVG</sequence>
<keyword evidence="6 7" id="KW-0472">Membrane</keyword>
<dbReference type="Pfam" id="PF02417">
    <property type="entry name" value="Chromate_transp"/>
    <property type="match status" value="2"/>
</dbReference>
<keyword evidence="4 7" id="KW-0812">Transmembrane</keyword>
<protein>
    <submittedName>
        <fullName evidence="8">Chromate efflux transporter</fullName>
    </submittedName>
</protein>
<reference evidence="8 9" key="1">
    <citation type="journal article" date="2013" name="Antonie Van Leeuwenhoek">
        <title>Echinimonas agarilytica gen. nov., sp. nov., a new gammaproteobacterium isolated from the sea urchin Strongylocentrotus intermedius.</title>
        <authorList>
            <person name="Nedashkovskaya O.I."/>
            <person name="Stenkova A.M."/>
            <person name="Zhukova N.V."/>
            <person name="Van Trappen S."/>
            <person name="Lee J.S."/>
            <person name="Kim S.B."/>
        </authorList>
    </citation>
    <scope>NUCLEOTIDE SEQUENCE [LARGE SCALE GENOMIC DNA]</scope>
    <source>
        <strain evidence="8 9">KMM 6351</strain>
    </source>
</reference>
<evidence type="ECO:0000256" key="5">
    <source>
        <dbReference type="ARBA" id="ARBA00022989"/>
    </source>
</evidence>